<gene>
    <name evidence="2" type="ORF">Baya_3136</name>
</gene>
<evidence type="ECO:0000313" key="3">
    <source>
        <dbReference type="Proteomes" id="UP000319801"/>
    </source>
</evidence>
<comment type="caution">
    <text evidence="2">The sequence shown here is derived from an EMBL/GenBank/DDBJ whole genome shotgun (WGS) entry which is preliminary data.</text>
</comment>
<reference evidence="2 3" key="1">
    <citation type="journal article" date="2019" name="Genome Biol. Evol.">
        <title>Whole-Genome Sequencing of the Giant Devil Catfish, Bagarius yarrelli.</title>
        <authorList>
            <person name="Jiang W."/>
            <person name="Lv Y."/>
            <person name="Cheng L."/>
            <person name="Yang K."/>
            <person name="Chao B."/>
            <person name="Wang X."/>
            <person name="Li Y."/>
            <person name="Pan X."/>
            <person name="You X."/>
            <person name="Zhang Y."/>
            <person name="Yang J."/>
            <person name="Li J."/>
            <person name="Zhang X."/>
            <person name="Liu S."/>
            <person name="Sun C."/>
            <person name="Yang J."/>
            <person name="Shi Q."/>
        </authorList>
    </citation>
    <scope>NUCLEOTIDE SEQUENCE [LARGE SCALE GENOMIC DNA]</scope>
    <source>
        <strain evidence="2">JWS20170419001</strain>
        <tissue evidence="2">Muscle</tissue>
    </source>
</reference>
<evidence type="ECO:0000256" key="1">
    <source>
        <dbReference type="SAM" id="MobiDB-lite"/>
    </source>
</evidence>
<proteinExistence type="predicted"/>
<organism evidence="2 3">
    <name type="scientific">Bagarius yarrelli</name>
    <name type="common">Goonch</name>
    <name type="synonym">Bagrus yarrelli</name>
    <dbReference type="NCBI Taxonomy" id="175774"/>
    <lineage>
        <taxon>Eukaryota</taxon>
        <taxon>Metazoa</taxon>
        <taxon>Chordata</taxon>
        <taxon>Craniata</taxon>
        <taxon>Vertebrata</taxon>
        <taxon>Euteleostomi</taxon>
        <taxon>Actinopterygii</taxon>
        <taxon>Neopterygii</taxon>
        <taxon>Teleostei</taxon>
        <taxon>Ostariophysi</taxon>
        <taxon>Siluriformes</taxon>
        <taxon>Sisoridae</taxon>
        <taxon>Sisorinae</taxon>
        <taxon>Bagarius</taxon>
    </lineage>
</organism>
<keyword evidence="3" id="KW-1185">Reference proteome</keyword>
<feature type="region of interest" description="Disordered" evidence="1">
    <location>
        <begin position="1"/>
        <end position="38"/>
    </location>
</feature>
<dbReference type="Proteomes" id="UP000319801">
    <property type="component" value="Unassembled WGS sequence"/>
</dbReference>
<dbReference type="EMBL" id="VCAZ01000019">
    <property type="protein sequence ID" value="TSK72152.1"/>
    <property type="molecule type" value="Genomic_DNA"/>
</dbReference>
<dbReference type="AlphaFoldDB" id="A0A556TUJ1"/>
<feature type="compositionally biased region" description="Basic and acidic residues" evidence="1">
    <location>
        <begin position="20"/>
        <end position="38"/>
    </location>
</feature>
<sequence length="99" mass="11378">MNLKIHNTELHTQPVPPKASSEKILKKTRAQSESRHLDRSFANHQSVSFWHCDESSKGSGREARFASGRFWRWPPDVVLKSSMRVRAATPRRARRGPNT</sequence>
<name>A0A556TUJ1_BAGYA</name>
<accession>A0A556TUJ1</accession>
<evidence type="ECO:0000313" key="2">
    <source>
        <dbReference type="EMBL" id="TSK72152.1"/>
    </source>
</evidence>
<protein>
    <submittedName>
        <fullName evidence="2">Uncharacterized protein</fullName>
    </submittedName>
</protein>